<accession>A0A951MA70</accession>
<dbReference type="Proteomes" id="UP000727490">
    <property type="component" value="Unassembled WGS sequence"/>
</dbReference>
<evidence type="ECO:0000313" key="3">
    <source>
        <dbReference type="Proteomes" id="UP000727490"/>
    </source>
</evidence>
<evidence type="ECO:0000313" key="2">
    <source>
        <dbReference type="EMBL" id="MBW3467786.1"/>
    </source>
</evidence>
<organism evidence="2 3">
    <name type="scientific">Arthrospiribacter ruber</name>
    <dbReference type="NCBI Taxonomy" id="2487934"/>
    <lineage>
        <taxon>Bacteria</taxon>
        <taxon>Pseudomonadati</taxon>
        <taxon>Bacteroidota</taxon>
        <taxon>Cytophagia</taxon>
        <taxon>Cytophagales</taxon>
        <taxon>Cyclobacteriaceae</taxon>
        <taxon>Arthrospiribacter</taxon>
    </lineage>
</organism>
<keyword evidence="1" id="KW-0732">Signal</keyword>
<evidence type="ECO:0008006" key="4">
    <source>
        <dbReference type="Google" id="ProtNLM"/>
    </source>
</evidence>
<reference evidence="2 3" key="1">
    <citation type="journal article" date="2020" name="Syst. Appl. Microbiol.">
        <title>Arthrospiribacter ruber gen. nov., sp. nov., a novel bacterium isolated from Arthrospira cultures.</title>
        <authorList>
            <person name="Waleron M."/>
            <person name="Misztak A."/>
            <person name="Waleron M.M."/>
            <person name="Furmaniak M."/>
            <person name="Mrozik A."/>
            <person name="Waleron K."/>
        </authorList>
    </citation>
    <scope>NUCLEOTIDE SEQUENCE [LARGE SCALE GENOMIC DNA]</scope>
    <source>
        <strain evidence="2 3">DPMB0001</strain>
    </source>
</reference>
<name>A0A951MA70_9BACT</name>
<sequence length="330" mass="36056">MMKIKKISLGIFVVLLAFVSSCRDFVEPNVPYSEFDTALYLRTIRAASTNSLSFNFFNLANSRFNVTVESVDAEEGTTVETVEVRIRHRRLIPGVGLEYRPAPSGGQRQEVTVATLSGSDFTQSPENRFKRAVIDISAAAMIQAVGLTADEIEGGDFFEVRLYATDRFGRTFGPDNRSSDVAGGIFYDSPFLYNVEVICPLTSGYALGQYQLEQSAGPSDPFFGNPTRFVEEVVTLTEGATSVGRVFTVNYLGGFTTRPFRITFSCGVVLKPEDSAGAGCGGPGILWESDNDDLAEYDINDDSVIIVKFIDDTESSCGITDPIEFTLTKI</sequence>
<dbReference type="EMBL" id="RPHB01000003">
    <property type="protein sequence ID" value="MBW3467786.1"/>
    <property type="molecule type" value="Genomic_DNA"/>
</dbReference>
<protein>
    <recommendedName>
        <fullName evidence="4">DUF4249 family protein</fullName>
    </recommendedName>
</protein>
<feature type="signal peptide" evidence="1">
    <location>
        <begin position="1"/>
        <end position="22"/>
    </location>
</feature>
<feature type="chain" id="PRO_5037052490" description="DUF4249 family protein" evidence="1">
    <location>
        <begin position="23"/>
        <end position="330"/>
    </location>
</feature>
<dbReference type="PROSITE" id="PS51257">
    <property type="entry name" value="PROKAR_LIPOPROTEIN"/>
    <property type="match status" value="1"/>
</dbReference>
<keyword evidence="3" id="KW-1185">Reference proteome</keyword>
<dbReference type="RefSeq" id="WP_219288155.1">
    <property type="nucleotide sequence ID" value="NZ_RPHB01000003.1"/>
</dbReference>
<gene>
    <name evidence="2" type="ORF">EGN73_08140</name>
</gene>
<comment type="caution">
    <text evidence="2">The sequence shown here is derived from an EMBL/GenBank/DDBJ whole genome shotgun (WGS) entry which is preliminary data.</text>
</comment>
<dbReference type="AlphaFoldDB" id="A0A951MA70"/>
<proteinExistence type="predicted"/>
<evidence type="ECO:0000256" key="1">
    <source>
        <dbReference type="SAM" id="SignalP"/>
    </source>
</evidence>